<dbReference type="EMBL" id="RQXT01000056">
    <property type="protein sequence ID" value="RRH92930.1"/>
    <property type="molecule type" value="Genomic_DNA"/>
</dbReference>
<sequence>MAAPVLAILNLKGGVGKTTIASNVSYEIFQNKAKRVLLLDMDPQYNLSQQLLTKSQYDGMQNANKNILRLFEPAPVSDFFDVNTSSNIPLPPSASSTMLYYLINQSDKAISVVPGTFELTKYSFINDNDKLNHAKAYFKHAISLARNEYDLVVLDMNPSSSFLTFCGLTVATDVLAPVRPDKFSVQGLDLVKRLIDHPLVQPKPNLHIVMNGIKRTAALTSTEKDIRQAAFFKDRILVNRVYMSAVLTARDDHTGFAKHRKVSGKTQISEDLKAVAYELWTRMGA</sequence>
<dbReference type="SUPFAM" id="SSF52540">
    <property type="entry name" value="P-loop containing nucleoside triphosphate hydrolases"/>
    <property type="match status" value="1"/>
</dbReference>
<reference evidence="2 3" key="1">
    <citation type="submission" date="2018-11" db="EMBL/GenBank/DDBJ databases">
        <title>the genome of Mesorhizobium tamadayense DSM 28320.</title>
        <authorList>
            <person name="Gao J."/>
        </authorList>
    </citation>
    <scope>NUCLEOTIDE SEQUENCE [LARGE SCALE GENOMIC DNA]</scope>
    <source>
        <strain evidence="2 3">DSM 28320</strain>
    </source>
</reference>
<evidence type="ECO:0000259" key="1">
    <source>
        <dbReference type="Pfam" id="PF13614"/>
    </source>
</evidence>
<dbReference type="PANTHER" id="PTHR13696:SF99">
    <property type="entry name" value="COBYRINIC ACID AC-DIAMIDE SYNTHASE"/>
    <property type="match status" value="1"/>
</dbReference>
<organism evidence="2 3">
    <name type="scientific">Mesorhizobium tamadayense</name>
    <dbReference type="NCBI Taxonomy" id="425306"/>
    <lineage>
        <taxon>Bacteria</taxon>
        <taxon>Pseudomonadati</taxon>
        <taxon>Pseudomonadota</taxon>
        <taxon>Alphaproteobacteria</taxon>
        <taxon>Hyphomicrobiales</taxon>
        <taxon>Phyllobacteriaceae</taxon>
        <taxon>Mesorhizobium</taxon>
    </lineage>
</organism>
<gene>
    <name evidence="2" type="ORF">EH240_30785</name>
</gene>
<dbReference type="Proteomes" id="UP000273786">
    <property type="component" value="Unassembled WGS sequence"/>
</dbReference>
<protein>
    <submittedName>
        <fullName evidence="2">ParA family protein</fullName>
    </submittedName>
</protein>
<dbReference type="CDD" id="cd02042">
    <property type="entry name" value="ParAB_family"/>
    <property type="match status" value="1"/>
</dbReference>
<dbReference type="Pfam" id="PF13614">
    <property type="entry name" value="AAA_31"/>
    <property type="match status" value="1"/>
</dbReference>
<dbReference type="AlphaFoldDB" id="A0A3P3F2V0"/>
<name>A0A3P3F2V0_9HYPH</name>
<keyword evidence="3" id="KW-1185">Reference proteome</keyword>
<comment type="caution">
    <text evidence="2">The sequence shown here is derived from an EMBL/GenBank/DDBJ whole genome shotgun (WGS) entry which is preliminary data.</text>
</comment>
<evidence type="ECO:0000313" key="3">
    <source>
        <dbReference type="Proteomes" id="UP000273786"/>
    </source>
</evidence>
<evidence type="ECO:0000313" key="2">
    <source>
        <dbReference type="EMBL" id="RRH92930.1"/>
    </source>
</evidence>
<dbReference type="PANTHER" id="PTHR13696">
    <property type="entry name" value="P-LOOP CONTAINING NUCLEOSIDE TRIPHOSPHATE HYDROLASE"/>
    <property type="match status" value="1"/>
</dbReference>
<dbReference type="RefSeq" id="WP_125005641.1">
    <property type="nucleotide sequence ID" value="NZ_RQXT01000056.1"/>
</dbReference>
<accession>A0A3P3F2V0</accession>
<dbReference type="OrthoDB" id="9777757at2"/>
<feature type="domain" description="AAA" evidence="1">
    <location>
        <begin position="5"/>
        <end position="197"/>
    </location>
</feature>
<proteinExistence type="predicted"/>
<dbReference type="InterPro" id="IPR027417">
    <property type="entry name" value="P-loop_NTPase"/>
</dbReference>
<dbReference type="InterPro" id="IPR050678">
    <property type="entry name" value="DNA_Partitioning_ATPase"/>
</dbReference>
<dbReference type="Gene3D" id="3.40.50.300">
    <property type="entry name" value="P-loop containing nucleotide triphosphate hydrolases"/>
    <property type="match status" value="1"/>
</dbReference>
<dbReference type="InterPro" id="IPR025669">
    <property type="entry name" value="AAA_dom"/>
</dbReference>